<keyword evidence="4" id="KW-0472">Membrane</keyword>
<protein>
    <submittedName>
        <fullName evidence="7">NR LBD domain-containing protein</fullName>
    </submittedName>
</protein>
<keyword evidence="6" id="KW-1185">Reference proteome</keyword>
<dbReference type="SMART" id="SM00430">
    <property type="entry name" value="HOLI"/>
    <property type="match status" value="1"/>
</dbReference>
<evidence type="ECO:0000313" key="7">
    <source>
        <dbReference type="WBParaSite" id="PEQ_0000584601-mRNA-1"/>
    </source>
</evidence>
<keyword evidence="4" id="KW-1133">Transmembrane helix</keyword>
<accession>A0A914RH13</accession>
<dbReference type="WBParaSite" id="PEQ_0000584601-mRNA-1">
    <property type="protein sequence ID" value="PEQ_0000584601-mRNA-1"/>
    <property type="gene ID" value="PEQ_0000584601"/>
</dbReference>
<organism evidence="6 7">
    <name type="scientific">Parascaris equorum</name>
    <name type="common">Equine roundworm</name>
    <dbReference type="NCBI Taxonomy" id="6256"/>
    <lineage>
        <taxon>Eukaryota</taxon>
        <taxon>Metazoa</taxon>
        <taxon>Ecdysozoa</taxon>
        <taxon>Nematoda</taxon>
        <taxon>Chromadorea</taxon>
        <taxon>Rhabditida</taxon>
        <taxon>Spirurina</taxon>
        <taxon>Ascaridomorpha</taxon>
        <taxon>Ascaridoidea</taxon>
        <taxon>Ascarididae</taxon>
        <taxon>Parascaris</taxon>
    </lineage>
</organism>
<evidence type="ECO:0000256" key="2">
    <source>
        <dbReference type="ARBA" id="ARBA00023163"/>
    </source>
</evidence>
<name>A0A914RH13_PAREQ</name>
<proteinExistence type="predicted"/>
<reference evidence="7" key="1">
    <citation type="submission" date="2022-11" db="UniProtKB">
        <authorList>
            <consortium name="WormBaseParasite"/>
        </authorList>
    </citation>
    <scope>IDENTIFICATION</scope>
</reference>
<dbReference type="InterPro" id="IPR035500">
    <property type="entry name" value="NHR-like_dom_sf"/>
</dbReference>
<keyword evidence="4" id="KW-0812">Transmembrane</keyword>
<keyword evidence="1" id="KW-0805">Transcription regulation</keyword>
<dbReference type="InterPro" id="IPR000536">
    <property type="entry name" value="Nucl_hrmn_rcpt_lig-bd"/>
</dbReference>
<evidence type="ECO:0000256" key="1">
    <source>
        <dbReference type="ARBA" id="ARBA00023015"/>
    </source>
</evidence>
<keyword evidence="2" id="KW-0804">Transcription</keyword>
<dbReference type="Pfam" id="PF00104">
    <property type="entry name" value="Hormone_recep"/>
    <property type="match status" value="1"/>
</dbReference>
<evidence type="ECO:0000259" key="5">
    <source>
        <dbReference type="PROSITE" id="PS51843"/>
    </source>
</evidence>
<feature type="domain" description="NR LBD" evidence="5">
    <location>
        <begin position="1"/>
        <end position="154"/>
    </location>
</feature>
<dbReference type="AlphaFoldDB" id="A0A914RH13"/>
<keyword evidence="3" id="KW-0675">Receptor</keyword>
<dbReference type="Gene3D" id="1.10.565.10">
    <property type="entry name" value="Retinoid X Receptor"/>
    <property type="match status" value="1"/>
</dbReference>
<evidence type="ECO:0000256" key="3">
    <source>
        <dbReference type="ARBA" id="ARBA00023170"/>
    </source>
</evidence>
<feature type="transmembrane region" description="Helical" evidence="4">
    <location>
        <begin position="120"/>
        <end position="141"/>
    </location>
</feature>
<sequence>MKFVDIQLFQVALIKNFGFTFNLLNRNYYSIDQDNDKIVLPNGAYIRRQVQDEVKLPGCRTIYHRQMDEIMIPFRQLQVTVPEFALFKASVFFNPGKSFEISQFVEFRFYLYQSLQQPSIAAAIFSIFGIFDCLTELAFLLRSAHFLFFKISFI</sequence>
<dbReference type="PROSITE" id="PS51843">
    <property type="entry name" value="NR_LBD"/>
    <property type="match status" value="1"/>
</dbReference>
<dbReference type="SUPFAM" id="SSF48508">
    <property type="entry name" value="Nuclear receptor ligand-binding domain"/>
    <property type="match status" value="1"/>
</dbReference>
<evidence type="ECO:0000313" key="6">
    <source>
        <dbReference type="Proteomes" id="UP000887564"/>
    </source>
</evidence>
<evidence type="ECO:0000256" key="4">
    <source>
        <dbReference type="SAM" id="Phobius"/>
    </source>
</evidence>
<dbReference type="Proteomes" id="UP000887564">
    <property type="component" value="Unplaced"/>
</dbReference>